<gene>
    <name evidence="2" type="ORF">OE749_17665</name>
</gene>
<dbReference type="Gene3D" id="1.10.8.1180">
    <property type="match status" value="1"/>
</dbReference>
<evidence type="ECO:0000313" key="3">
    <source>
        <dbReference type="Proteomes" id="UP001652504"/>
    </source>
</evidence>
<dbReference type="RefSeq" id="WP_263713818.1">
    <property type="nucleotide sequence ID" value="NZ_JAOWKX010000012.1"/>
</dbReference>
<dbReference type="EMBL" id="JAOWKX010000012">
    <property type="protein sequence ID" value="MCV2886528.1"/>
    <property type="molecule type" value="Genomic_DNA"/>
</dbReference>
<dbReference type="InterPro" id="IPR040480">
    <property type="entry name" value="DnaT_DNA_bind"/>
</dbReference>
<accession>A0ABT3AD09</accession>
<organism evidence="2 3">
    <name type="scientific">Fluctibacter corallii</name>
    <dbReference type="NCBI Taxonomy" id="2984329"/>
    <lineage>
        <taxon>Bacteria</taxon>
        <taxon>Pseudomonadati</taxon>
        <taxon>Pseudomonadota</taxon>
        <taxon>Gammaproteobacteria</taxon>
        <taxon>Alteromonadales</taxon>
        <taxon>Alteromonadaceae</taxon>
        <taxon>Fluctibacter</taxon>
    </lineage>
</organism>
<evidence type="ECO:0000313" key="2">
    <source>
        <dbReference type="EMBL" id="MCV2886528.1"/>
    </source>
</evidence>
<reference evidence="2 3" key="1">
    <citation type="submission" date="2022-10" db="EMBL/GenBank/DDBJ databases">
        <title>Aestuariibacter sp. AA17 isolated from Montipora capitata coral fragment.</title>
        <authorList>
            <person name="Emsley S.A."/>
            <person name="Pfannmuller K.M."/>
            <person name="Loughran R.M."/>
            <person name="Shlafstein M."/>
            <person name="Papke E."/>
            <person name="Saw J.H."/>
            <person name="Ushijima B."/>
            <person name="Videau P."/>
        </authorList>
    </citation>
    <scope>NUCLEOTIDE SEQUENCE [LARGE SCALE GENOMIC DNA]</scope>
    <source>
        <strain evidence="2 3">AA17</strain>
    </source>
</reference>
<sequence length="213" mass="24406">MNQSELNALYRPISNDARVLYLLGLRPYAKKISGQSQPLNYKQLIELLNGQKPTYTLGRQVNQLIQELIDVGLLAVPDTQSLDTSFNGKQLLLPLLSGDPNDYTAMHMDWQNMHPDWVPTPSLFEDIAQLVGIIDKHYEAAELGDFIAYWMGRPQMQFSQYQWTQKFVFHIKNKRQSGVVKHTNIAGTQHYTPQAGLEVDDNARKLVEKYSKK</sequence>
<keyword evidence="3" id="KW-1185">Reference proteome</keyword>
<feature type="domain" description="DnaT DNA-binding" evidence="1">
    <location>
        <begin position="111"/>
        <end position="176"/>
    </location>
</feature>
<protein>
    <submittedName>
        <fullName evidence="2">DnaT-like ssDNA-binding domain-containing protein</fullName>
    </submittedName>
</protein>
<comment type="caution">
    <text evidence="2">The sequence shown here is derived from an EMBL/GenBank/DDBJ whole genome shotgun (WGS) entry which is preliminary data.</text>
</comment>
<proteinExistence type="predicted"/>
<dbReference type="Pfam" id="PF17948">
    <property type="entry name" value="DnaT"/>
    <property type="match status" value="1"/>
</dbReference>
<name>A0ABT3AD09_9ALTE</name>
<dbReference type="Proteomes" id="UP001652504">
    <property type="component" value="Unassembled WGS sequence"/>
</dbReference>
<evidence type="ECO:0000259" key="1">
    <source>
        <dbReference type="Pfam" id="PF17948"/>
    </source>
</evidence>